<keyword evidence="2" id="KW-0067">ATP-binding</keyword>
<evidence type="ECO:0000313" key="1">
    <source>
        <dbReference type="EMBL" id="GED26517.1"/>
    </source>
</evidence>
<dbReference type="GO" id="GO:0005524">
    <property type="term" value="F:ATP binding"/>
    <property type="evidence" value="ECO:0007669"/>
    <property type="project" value="UniProtKB-KW"/>
</dbReference>
<accession>A0A3M8B3P9</accession>
<dbReference type="GeneID" id="82810624"/>
<evidence type="ECO:0000313" key="3">
    <source>
        <dbReference type="Proteomes" id="UP000276178"/>
    </source>
</evidence>
<gene>
    <name evidence="1" type="ORF">BAG01nite_26190</name>
    <name evidence="2" type="ORF">EB820_06450</name>
</gene>
<reference evidence="1 4" key="2">
    <citation type="submission" date="2019-06" db="EMBL/GenBank/DDBJ databases">
        <title>Whole genome shotgun sequence of Brevibacillus agri NBRC 15538.</title>
        <authorList>
            <person name="Hosoyama A."/>
            <person name="Uohara A."/>
            <person name="Ohji S."/>
            <person name="Ichikawa N."/>
        </authorList>
    </citation>
    <scope>NUCLEOTIDE SEQUENCE [LARGE SCALE GENOMIC DNA]</scope>
    <source>
        <strain evidence="1 4">NBRC 15538</strain>
    </source>
</reference>
<dbReference type="RefSeq" id="WP_007783182.1">
    <property type="nucleotide sequence ID" value="NZ_BJOD01000024.1"/>
</dbReference>
<evidence type="ECO:0000313" key="2">
    <source>
        <dbReference type="EMBL" id="RNB58061.1"/>
    </source>
</evidence>
<organism evidence="2 3">
    <name type="scientific">Brevibacillus agri</name>
    <dbReference type="NCBI Taxonomy" id="51101"/>
    <lineage>
        <taxon>Bacteria</taxon>
        <taxon>Bacillati</taxon>
        <taxon>Bacillota</taxon>
        <taxon>Bacilli</taxon>
        <taxon>Bacillales</taxon>
        <taxon>Paenibacillaceae</taxon>
        <taxon>Brevibacillus</taxon>
    </lineage>
</organism>
<evidence type="ECO:0000313" key="4">
    <source>
        <dbReference type="Proteomes" id="UP000317180"/>
    </source>
</evidence>
<dbReference type="Proteomes" id="UP000317180">
    <property type="component" value="Unassembled WGS sequence"/>
</dbReference>
<sequence length="372" mass="42334">MLPKRVIGILTWRQGQRFGEPDYLRKLVLAGQKLGAEIYLFSHQDVHGKEKKIRGFVPKAGGGWTSRWFPWPEVVIDRYRRRVPEYIRMRNSDLFFFANSPFSKKWRVTQLLAKDERVKRWIPETHLYEKKKMTSMLARYPLVYVKPGNGSGGKSILRVAAVGKEYALSGRDKQYQVHTARLDSKAAVENWVGRWVAEQRIADGNFLVQQGLDLGLIPNHVADVRVLIQKDAEGEWSVTGSGVRIGEPGSSTSNLHGGGRAVPFVPLIESCFGRRQAPHTIRECHLLAHEVASTLEDYFGRMMEFGLDIGVDVNGQVWLIEVNPKPGREVFRQIGELDTYAKAIERPVQFALYLARSRQNRMAPEKVRRAGV</sequence>
<keyword evidence="2" id="KW-0547">Nucleotide-binding</keyword>
<dbReference type="EMBL" id="BJOD01000024">
    <property type="protein sequence ID" value="GED26517.1"/>
    <property type="molecule type" value="Genomic_DNA"/>
</dbReference>
<dbReference type="InterPro" id="IPR026838">
    <property type="entry name" value="YheC/D"/>
</dbReference>
<name>A0A3M8B3P9_9BACL</name>
<dbReference type="Pfam" id="PF14398">
    <property type="entry name" value="ATPgrasp_YheCD"/>
    <property type="match status" value="1"/>
</dbReference>
<dbReference type="AlphaFoldDB" id="A0A3M8B3P9"/>
<dbReference type="Proteomes" id="UP000276178">
    <property type="component" value="Unassembled WGS sequence"/>
</dbReference>
<dbReference type="Gene3D" id="3.30.470.20">
    <property type="entry name" value="ATP-grasp fold, B domain"/>
    <property type="match status" value="1"/>
</dbReference>
<keyword evidence="4" id="KW-1185">Reference proteome</keyword>
<protein>
    <submittedName>
        <fullName evidence="2">ATP-binding protein</fullName>
    </submittedName>
</protein>
<dbReference type="OrthoDB" id="7869153at2"/>
<reference evidence="2 3" key="1">
    <citation type="submission" date="2018-10" db="EMBL/GenBank/DDBJ databases">
        <title>Phylogenomics of Brevibacillus.</title>
        <authorList>
            <person name="Dunlap C."/>
        </authorList>
    </citation>
    <scope>NUCLEOTIDE SEQUENCE [LARGE SCALE GENOMIC DNA]</scope>
    <source>
        <strain evidence="2 3">NRRL NRS 1219</strain>
    </source>
</reference>
<dbReference type="EMBL" id="RHHN01000019">
    <property type="protein sequence ID" value="RNB58061.1"/>
    <property type="molecule type" value="Genomic_DNA"/>
</dbReference>
<proteinExistence type="predicted"/>
<comment type="caution">
    <text evidence="2">The sequence shown here is derived from an EMBL/GenBank/DDBJ whole genome shotgun (WGS) entry which is preliminary data.</text>
</comment>
<dbReference type="SUPFAM" id="SSF56059">
    <property type="entry name" value="Glutathione synthetase ATP-binding domain-like"/>
    <property type="match status" value="1"/>
</dbReference>